<comment type="caution">
    <text evidence="7">The sequence shown here is derived from an EMBL/GenBank/DDBJ whole genome shotgun (WGS) entry which is preliminary data.</text>
</comment>
<feature type="transmembrane region" description="Helical" evidence="5">
    <location>
        <begin position="241"/>
        <end position="262"/>
    </location>
</feature>
<dbReference type="HOGENOM" id="CLU_000960_28_2_11"/>
<evidence type="ECO:0000256" key="3">
    <source>
        <dbReference type="ARBA" id="ARBA00022989"/>
    </source>
</evidence>
<dbReference type="AlphaFoldDB" id="Z9JNL9"/>
<feature type="transmembrane region" description="Helical" evidence="5">
    <location>
        <begin position="351"/>
        <end position="370"/>
    </location>
</feature>
<feature type="transmembrane region" description="Helical" evidence="5">
    <location>
        <begin position="283"/>
        <end position="302"/>
    </location>
</feature>
<proteinExistence type="predicted"/>
<feature type="transmembrane region" description="Helical" evidence="5">
    <location>
        <begin position="382"/>
        <end position="402"/>
    </location>
</feature>
<evidence type="ECO:0000256" key="4">
    <source>
        <dbReference type="ARBA" id="ARBA00023136"/>
    </source>
</evidence>
<evidence type="ECO:0000313" key="7">
    <source>
        <dbReference type="EMBL" id="EWS80000.1"/>
    </source>
</evidence>
<dbReference type="STRING" id="396014.BF93_08710"/>
<feature type="domain" description="Major facilitator superfamily (MFS) profile" evidence="6">
    <location>
        <begin position="26"/>
        <end position="491"/>
    </location>
</feature>
<feature type="transmembrane region" description="Helical" evidence="5">
    <location>
        <begin position="150"/>
        <end position="172"/>
    </location>
</feature>
<dbReference type="GO" id="GO:0022857">
    <property type="term" value="F:transmembrane transporter activity"/>
    <property type="evidence" value="ECO:0007669"/>
    <property type="project" value="InterPro"/>
</dbReference>
<protein>
    <submittedName>
        <fullName evidence="7">Drug resistance protein</fullName>
    </submittedName>
</protein>
<keyword evidence="4 5" id="KW-0472">Membrane</keyword>
<keyword evidence="3 5" id="KW-1133">Transmembrane helix</keyword>
<name>Z9JNL9_9MICO</name>
<feature type="transmembrane region" description="Helical" evidence="5">
    <location>
        <begin position="184"/>
        <end position="204"/>
    </location>
</feature>
<dbReference type="PANTHER" id="PTHR42718:SF39">
    <property type="entry name" value="ACTINORHODIN TRANSPORTER-RELATED"/>
    <property type="match status" value="1"/>
</dbReference>
<sequence>MTTRPLSAPPIAAGPSSPPAPLTAAGLAVLLIAVMPVNFVFGSVNVLADAIGHDLGTGPAGQQLVLASYTTAFAAGLVVSGRIGDRWGRRRMLRIGGLAMAVISIATAFAPGLASMVVLRVLLGIGAGLLTPQVLATIQTTARGAARSRGLMLFAAVSGVSTVLGQIVAGVVATSLPEHLGWRAVQVLTGLLALAGVLALRAVPASRSPHPLDLDAPGSAVLGAALLMLVVPLTIGPSSGWPAWSLAALVGGGLMLAAFWTLQLRSERAGRIPVVPPSVLRVVVVRRGLVMALLFFTTYGAMLYELAALAQSRYAMGPMGPALLVLGFGIAFIATSALLPRLVPGAGERTMLRAAVVQSLILLAIAGLSATGHDDLATLQWALIPMGVVQACMFGPVLTTVLSRAPQEAAGTVGGLFATVQQLGLSLGVALLGGLFWSLAGHDVAGGAAGAAAGRTAADAAAAMDHALGVVFAVHALCALVFAALARSLMSLPPAVAAPVVDAAPPAEAAPVVDAAPTAPASARPAG</sequence>
<dbReference type="InterPro" id="IPR020846">
    <property type="entry name" value="MFS_dom"/>
</dbReference>
<feature type="transmembrane region" description="Helical" evidence="5">
    <location>
        <begin position="414"/>
        <end position="437"/>
    </location>
</feature>
<accession>Z9JNL9</accession>
<feature type="transmembrane region" description="Helical" evidence="5">
    <location>
        <begin position="92"/>
        <end position="111"/>
    </location>
</feature>
<comment type="subcellular location">
    <subcellularLocation>
        <location evidence="1">Cell membrane</location>
        <topology evidence="1">Multi-pass membrane protein</topology>
    </subcellularLocation>
</comment>
<feature type="transmembrane region" description="Helical" evidence="5">
    <location>
        <begin position="20"/>
        <end position="41"/>
    </location>
</feature>
<dbReference type="RefSeq" id="WP_084148642.1">
    <property type="nucleotide sequence ID" value="NZ_KK070004.1"/>
</dbReference>
<dbReference type="PANTHER" id="PTHR42718">
    <property type="entry name" value="MAJOR FACILITATOR SUPERFAMILY MULTIDRUG TRANSPORTER MFSC"/>
    <property type="match status" value="1"/>
</dbReference>
<evidence type="ECO:0000256" key="1">
    <source>
        <dbReference type="ARBA" id="ARBA00004651"/>
    </source>
</evidence>
<dbReference type="GO" id="GO:0005886">
    <property type="term" value="C:plasma membrane"/>
    <property type="evidence" value="ECO:0007669"/>
    <property type="project" value="UniProtKB-SubCell"/>
</dbReference>
<feature type="transmembrane region" description="Helical" evidence="5">
    <location>
        <begin position="322"/>
        <end position="339"/>
    </location>
</feature>
<feature type="transmembrane region" description="Helical" evidence="5">
    <location>
        <begin position="467"/>
        <end position="486"/>
    </location>
</feature>
<evidence type="ECO:0000256" key="5">
    <source>
        <dbReference type="SAM" id="Phobius"/>
    </source>
</evidence>
<dbReference type="EMBL" id="JDYK01000021">
    <property type="protein sequence ID" value="EWS80000.1"/>
    <property type="molecule type" value="Genomic_DNA"/>
</dbReference>
<keyword evidence="2 5" id="KW-0812">Transmembrane</keyword>
<dbReference type="Gene3D" id="1.20.1250.20">
    <property type="entry name" value="MFS general substrate transporter like domains"/>
    <property type="match status" value="2"/>
</dbReference>
<keyword evidence="8" id="KW-1185">Reference proteome</keyword>
<gene>
    <name evidence="7" type="ORF">BF93_08710</name>
</gene>
<evidence type="ECO:0000313" key="8">
    <source>
        <dbReference type="Proteomes" id="UP000023067"/>
    </source>
</evidence>
<feature type="transmembrane region" description="Helical" evidence="5">
    <location>
        <begin position="216"/>
        <end position="235"/>
    </location>
</feature>
<dbReference type="InterPro" id="IPR011701">
    <property type="entry name" value="MFS"/>
</dbReference>
<dbReference type="SUPFAM" id="SSF103473">
    <property type="entry name" value="MFS general substrate transporter"/>
    <property type="match status" value="1"/>
</dbReference>
<dbReference type="Pfam" id="PF07690">
    <property type="entry name" value="MFS_1"/>
    <property type="match status" value="1"/>
</dbReference>
<reference evidence="7 8" key="1">
    <citation type="submission" date="2014-02" db="EMBL/GenBank/DDBJ databases">
        <title>Genome sequence of Brachybacterium phenoliresistens strain W13A50.</title>
        <authorList>
            <person name="Wang X."/>
        </authorList>
    </citation>
    <scope>NUCLEOTIDE SEQUENCE [LARGE SCALE GENOMIC DNA]</scope>
    <source>
        <strain evidence="7 8">W13A50</strain>
    </source>
</reference>
<dbReference type="OrthoDB" id="102502at2"/>
<evidence type="ECO:0000259" key="6">
    <source>
        <dbReference type="PROSITE" id="PS50850"/>
    </source>
</evidence>
<feature type="transmembrane region" description="Helical" evidence="5">
    <location>
        <begin position="117"/>
        <end position="138"/>
    </location>
</feature>
<dbReference type="eggNOG" id="COG0477">
    <property type="taxonomic scope" value="Bacteria"/>
</dbReference>
<dbReference type="PROSITE" id="PS50850">
    <property type="entry name" value="MFS"/>
    <property type="match status" value="1"/>
</dbReference>
<organism evidence="7 8">
    <name type="scientific">Brachybacterium phenoliresistens</name>
    <dbReference type="NCBI Taxonomy" id="396014"/>
    <lineage>
        <taxon>Bacteria</taxon>
        <taxon>Bacillati</taxon>
        <taxon>Actinomycetota</taxon>
        <taxon>Actinomycetes</taxon>
        <taxon>Micrococcales</taxon>
        <taxon>Dermabacteraceae</taxon>
        <taxon>Brachybacterium</taxon>
    </lineage>
</organism>
<dbReference type="InterPro" id="IPR036259">
    <property type="entry name" value="MFS_trans_sf"/>
</dbReference>
<dbReference type="PATRIC" id="fig|396014.3.peg.3241"/>
<dbReference type="Proteomes" id="UP000023067">
    <property type="component" value="Unassembled WGS sequence"/>
</dbReference>
<evidence type="ECO:0000256" key="2">
    <source>
        <dbReference type="ARBA" id="ARBA00022692"/>
    </source>
</evidence>